<dbReference type="Proteomes" id="UP000565715">
    <property type="component" value="Unassembled WGS sequence"/>
</dbReference>
<dbReference type="AlphaFoldDB" id="A0A846XAC1"/>
<dbReference type="Gene3D" id="3.30.300.30">
    <property type="match status" value="1"/>
</dbReference>
<gene>
    <name evidence="5" type="ORF">HGA13_04815</name>
</gene>
<evidence type="ECO:0000259" key="3">
    <source>
        <dbReference type="Pfam" id="PF00501"/>
    </source>
</evidence>
<dbReference type="GO" id="GO:0016878">
    <property type="term" value="F:acid-thiol ligase activity"/>
    <property type="evidence" value="ECO:0007669"/>
    <property type="project" value="UniProtKB-ARBA"/>
</dbReference>
<comment type="similarity">
    <text evidence="1">Belongs to the ATP-dependent AMP-binding enzyme family.</text>
</comment>
<dbReference type="InterPro" id="IPR025110">
    <property type="entry name" value="AMP-bd_C"/>
</dbReference>
<keyword evidence="2 5" id="KW-0436">Ligase</keyword>
<dbReference type="PANTHER" id="PTHR43767">
    <property type="entry name" value="LONG-CHAIN-FATTY-ACID--COA LIGASE"/>
    <property type="match status" value="1"/>
</dbReference>
<dbReference type="InterPro" id="IPR042099">
    <property type="entry name" value="ANL_N_sf"/>
</dbReference>
<evidence type="ECO:0000256" key="2">
    <source>
        <dbReference type="ARBA" id="ARBA00022598"/>
    </source>
</evidence>
<dbReference type="Pfam" id="PF00501">
    <property type="entry name" value="AMP-binding"/>
    <property type="match status" value="1"/>
</dbReference>
<evidence type="ECO:0000256" key="1">
    <source>
        <dbReference type="ARBA" id="ARBA00006432"/>
    </source>
</evidence>
<name>A0A846XAC1_9NOCA</name>
<dbReference type="Gene3D" id="3.40.50.12780">
    <property type="entry name" value="N-terminal domain of ligase-like"/>
    <property type="match status" value="1"/>
</dbReference>
<dbReference type="InterPro" id="IPR045851">
    <property type="entry name" value="AMP-bd_C_sf"/>
</dbReference>
<dbReference type="NCBIfam" id="NF004837">
    <property type="entry name" value="PRK06187.1"/>
    <property type="match status" value="1"/>
</dbReference>
<dbReference type="FunFam" id="3.30.300.30:FF:000008">
    <property type="entry name" value="2,3-dihydroxybenzoate-AMP ligase"/>
    <property type="match status" value="1"/>
</dbReference>
<dbReference type="PANTHER" id="PTHR43767:SF1">
    <property type="entry name" value="NONRIBOSOMAL PEPTIDE SYNTHASE PES1 (EUROFUNG)-RELATED"/>
    <property type="match status" value="1"/>
</dbReference>
<comment type="caution">
    <text evidence="5">The sequence shown here is derived from an EMBL/GenBank/DDBJ whole genome shotgun (WGS) entry which is preliminary data.</text>
</comment>
<dbReference type="EMBL" id="JAAXOO010000001">
    <property type="protein sequence ID" value="NKY32397.1"/>
    <property type="molecule type" value="Genomic_DNA"/>
</dbReference>
<dbReference type="Pfam" id="PF13193">
    <property type="entry name" value="AMP-binding_C"/>
    <property type="match status" value="1"/>
</dbReference>
<dbReference type="SUPFAM" id="SSF56801">
    <property type="entry name" value="Acetyl-CoA synthetase-like"/>
    <property type="match status" value="1"/>
</dbReference>
<dbReference type="PROSITE" id="PS00455">
    <property type="entry name" value="AMP_BINDING"/>
    <property type="match status" value="1"/>
</dbReference>
<evidence type="ECO:0000313" key="5">
    <source>
        <dbReference type="EMBL" id="NKY32397.1"/>
    </source>
</evidence>
<dbReference type="InterPro" id="IPR000873">
    <property type="entry name" value="AMP-dep_synth/lig_dom"/>
</dbReference>
<dbReference type="CDD" id="cd17631">
    <property type="entry name" value="FACL_FadD13-like"/>
    <property type="match status" value="1"/>
</dbReference>
<keyword evidence="6" id="KW-1185">Reference proteome</keyword>
<feature type="domain" description="AMP-binding enzyme C-terminal" evidence="4">
    <location>
        <begin position="422"/>
        <end position="497"/>
    </location>
</feature>
<reference evidence="5 6" key="1">
    <citation type="submission" date="2020-04" db="EMBL/GenBank/DDBJ databases">
        <title>MicrobeNet Type strains.</title>
        <authorList>
            <person name="Nicholson A.C."/>
        </authorList>
    </citation>
    <scope>NUCLEOTIDE SEQUENCE [LARGE SCALE GENOMIC DNA]</scope>
    <source>
        <strain evidence="5 6">DSM 45078</strain>
    </source>
</reference>
<protein>
    <submittedName>
        <fullName evidence="5">Long-chain fatty acid--CoA ligase</fullName>
    </submittedName>
</protein>
<feature type="domain" description="AMP-dependent synthetase/ligase" evidence="3">
    <location>
        <begin position="8"/>
        <end position="371"/>
    </location>
</feature>
<evidence type="ECO:0000313" key="6">
    <source>
        <dbReference type="Proteomes" id="UP000565715"/>
    </source>
</evidence>
<accession>A0A846XAC1</accession>
<proteinExistence type="inferred from homology"/>
<dbReference type="InterPro" id="IPR020845">
    <property type="entry name" value="AMP-binding_CS"/>
</dbReference>
<evidence type="ECO:0000259" key="4">
    <source>
        <dbReference type="Pfam" id="PF13193"/>
    </source>
</evidence>
<sequence length="516" mass="54909">MYLTQGLHRAVAHHPGRIATAFGTRTRTFAEQIDRVSRFAGGLRALGVGSGDCVGMLALNSDRYIEYLLATCWAGGVVNTMNIRWSAAETAESVNGCGTRVLCVDDAFAVMVDELRDRCPELTHIIHCGDGPTPDGMYGIEDLISGSLPVDDERRGGNQPAALFYTGGTTGRAKGVMLSHHNLVASALGSIATCGFATPDGAMLHAAPMFHLGDLAGWVAHTLLGNTHVLIPRFDPTAVLRAVEQHNVTDLLLVATMVPMVFDHVEAGSADLSSLRRLVYGAAPIPATVIQRVLAKVPQLEFVQTYGMTELSPVATMLTPADHRAGGHRLRSVGRAAVHCEVRIVDPNGRTVEPGVVGEVSVRGDGVMQGYRDLPEATAAAVRDGWMHTGDGGYIDEDGYLFLVDRIKDMIITGGENVYSLEVENAIAGHPDIAACAVVGVPDDKFGERVHAVVVPRPGTRPDPDEIRAFAKTSIAGYKVPRTISFAAELPLSAAGKVLKHVLRDRLTAPVANGAR</sequence>
<dbReference type="InterPro" id="IPR050237">
    <property type="entry name" value="ATP-dep_AMP-bd_enzyme"/>
</dbReference>
<organism evidence="5 6">
    <name type="scientific">Nocardia speluncae</name>
    <dbReference type="NCBI Taxonomy" id="419477"/>
    <lineage>
        <taxon>Bacteria</taxon>
        <taxon>Bacillati</taxon>
        <taxon>Actinomycetota</taxon>
        <taxon>Actinomycetes</taxon>
        <taxon>Mycobacteriales</taxon>
        <taxon>Nocardiaceae</taxon>
        <taxon>Nocardia</taxon>
    </lineage>
</organism>